<organism evidence="2 3">
    <name type="scientific">Veronia pacifica</name>
    <dbReference type="NCBI Taxonomy" id="1080227"/>
    <lineage>
        <taxon>Bacteria</taxon>
        <taxon>Pseudomonadati</taxon>
        <taxon>Pseudomonadota</taxon>
        <taxon>Gammaproteobacteria</taxon>
        <taxon>Vibrionales</taxon>
        <taxon>Vibrionaceae</taxon>
        <taxon>Veronia</taxon>
    </lineage>
</organism>
<dbReference type="EMBL" id="LYBM01000037">
    <property type="protein sequence ID" value="ODA31375.1"/>
    <property type="molecule type" value="Genomic_DNA"/>
</dbReference>
<dbReference type="SUPFAM" id="SSF81298">
    <property type="entry name" value="Adenylylcyclase toxin (the edema factor)"/>
    <property type="match status" value="1"/>
</dbReference>
<reference evidence="2 3" key="1">
    <citation type="submission" date="2016-05" db="EMBL/GenBank/DDBJ databases">
        <title>Genomic Taxonomy of the Vibrionaceae.</title>
        <authorList>
            <person name="Gomez-Gil B."/>
            <person name="Enciso-Ibarra J."/>
        </authorList>
    </citation>
    <scope>NUCLEOTIDE SEQUENCE [LARGE SCALE GENOMIC DNA]</scope>
    <source>
        <strain evidence="2 3">CAIM 1920</strain>
    </source>
</reference>
<dbReference type="GO" id="GO:0008294">
    <property type="term" value="F:calcium- and calmodulin-responsive adenylate cyclase activity"/>
    <property type="evidence" value="ECO:0007669"/>
    <property type="project" value="InterPro"/>
</dbReference>
<accession>A0A1C3EDR5</accession>
<dbReference type="RefSeq" id="WP_068904634.1">
    <property type="nucleotide sequence ID" value="NZ_JBHUIF010000019.1"/>
</dbReference>
<dbReference type="Gene3D" id="3.90.1760.10">
    <property type="entry name" value="Anthrax toxin, edema factor, central domain"/>
    <property type="match status" value="1"/>
</dbReference>
<evidence type="ECO:0000313" key="3">
    <source>
        <dbReference type="Proteomes" id="UP000094936"/>
    </source>
</evidence>
<dbReference type="InterPro" id="IPR005165">
    <property type="entry name" value="Anthrax_toxin_edema_cen"/>
</dbReference>
<feature type="domain" description="Anthrax toxin edema factor central" evidence="1">
    <location>
        <begin position="6"/>
        <end position="145"/>
    </location>
</feature>
<proteinExistence type="predicted"/>
<dbReference type="InterPro" id="IPR037017">
    <property type="entry name" value="Anthrax_toxin_edema_cen_sf"/>
</dbReference>
<comment type="caution">
    <text evidence="2">The sequence shown here is derived from an EMBL/GenBank/DDBJ whole genome shotgun (WGS) entry which is preliminary data.</text>
</comment>
<name>A0A1C3EDR5_9GAMM</name>
<dbReference type="Proteomes" id="UP000094936">
    <property type="component" value="Unassembled WGS sequence"/>
</dbReference>
<dbReference type="AlphaFoldDB" id="A0A1C3EDR5"/>
<dbReference type="STRING" id="1080227.A8L45_17455"/>
<dbReference type="Pfam" id="PF03497">
    <property type="entry name" value="Anthrax_toxA"/>
    <property type="match status" value="1"/>
</dbReference>
<evidence type="ECO:0000313" key="2">
    <source>
        <dbReference type="EMBL" id="ODA31375.1"/>
    </source>
</evidence>
<sequence>MHRNNIAIEESGIVPEHEPFFLGTAERNNCVIMVRPVNKLSTGLIKEGYSTKGLNVKGKSSDWGPQSGFICCDQSYSKLVGSSKVAKFNDQVKKSLKNGGVREVPLIISETRLRDLIARKKILVRINENGVFHISSHDKHHKDFILYPNKKMDLGQYPLLKKKNINILNMMISNMPKLINGYWVLFKDRDGIAKTLNVLAEKNSGIPLTADYDLFSVSPHLSVFAPHGGFLKNKFKTATQRVSMALGQLERRTLDEELGKISNLTQRVKEEINALTGVKVIHHGCEVDNPYTELDFPITVFTPTRQVFGAENQTELEKIYRDMNLLGFATYANRLWTQTGEVTSTEAASEEHILQDYGWNDRLRSSLENAQCEVLANN</sequence>
<dbReference type="InterPro" id="IPR035099">
    <property type="entry name" value="Anthrax_toxin_C-terminal"/>
</dbReference>
<dbReference type="GO" id="GO:0005576">
    <property type="term" value="C:extracellular region"/>
    <property type="evidence" value="ECO:0007669"/>
    <property type="project" value="InterPro"/>
</dbReference>
<evidence type="ECO:0000259" key="1">
    <source>
        <dbReference type="Pfam" id="PF03497"/>
    </source>
</evidence>
<protein>
    <recommendedName>
        <fullName evidence="1">Anthrax toxin edema factor central domain-containing protein</fullName>
    </recommendedName>
</protein>
<gene>
    <name evidence="2" type="ORF">A8L45_17455</name>
</gene>
<keyword evidence="3" id="KW-1185">Reference proteome</keyword>